<dbReference type="EMBL" id="RBZW01000012">
    <property type="protein sequence ID" value="THE66208.1"/>
    <property type="molecule type" value="Genomic_DNA"/>
</dbReference>
<gene>
    <name evidence="1" type="ORF">D8Y22_03955</name>
</gene>
<dbReference type="OrthoDB" id="205223at2157"/>
<sequence length="116" mass="11917">MEFTVSRAGTTLVTLHGGADATACDDAGDELADTLASLEADGPVLDWSVDDTDIYEHPTAPFDPYTITVTFTITISVEAEDEATAADIGASVIDDTLATADVETVSYSSPPTASAA</sequence>
<dbReference type="AlphaFoldDB" id="A0A4S3TU82"/>
<evidence type="ECO:0000313" key="2">
    <source>
        <dbReference type="Proteomes" id="UP000318864"/>
    </source>
</evidence>
<dbReference type="Proteomes" id="UP000318864">
    <property type="component" value="Unassembled WGS sequence"/>
</dbReference>
<comment type="caution">
    <text evidence="1">The sequence shown here is derived from an EMBL/GenBank/DDBJ whole genome shotgun (WGS) entry which is preliminary data.</text>
</comment>
<organism evidence="1 2">
    <name type="scientific">Salinadaptatus halalkaliphilus</name>
    <dbReference type="NCBI Taxonomy" id="2419781"/>
    <lineage>
        <taxon>Archaea</taxon>
        <taxon>Methanobacteriati</taxon>
        <taxon>Methanobacteriota</taxon>
        <taxon>Stenosarchaea group</taxon>
        <taxon>Halobacteria</taxon>
        <taxon>Halobacteriales</taxon>
        <taxon>Natrialbaceae</taxon>
        <taxon>Salinadaptatus</taxon>
    </lineage>
</organism>
<evidence type="ECO:0000313" key="1">
    <source>
        <dbReference type="EMBL" id="THE66208.1"/>
    </source>
</evidence>
<reference evidence="1 2" key="1">
    <citation type="submission" date="2018-10" db="EMBL/GenBank/DDBJ databases">
        <title>Natronolimnobius sp. XQ-INN 246 isolated from Inner Mongolia Autonomous Region of China.</title>
        <authorList>
            <person name="Xue Q."/>
        </authorList>
    </citation>
    <scope>NUCLEOTIDE SEQUENCE [LARGE SCALE GENOMIC DNA]</scope>
    <source>
        <strain evidence="1 2">XQ-INN 246</strain>
    </source>
</reference>
<name>A0A4S3TU82_9EURY</name>
<keyword evidence="2" id="KW-1185">Reference proteome</keyword>
<dbReference type="RefSeq" id="WP_141463423.1">
    <property type="nucleotide sequence ID" value="NZ_RBZW01000012.1"/>
</dbReference>
<accession>A0A4S3TU82</accession>
<proteinExistence type="predicted"/>
<protein>
    <submittedName>
        <fullName evidence="1">Uncharacterized protein</fullName>
    </submittedName>
</protein>